<dbReference type="EMBL" id="JBEDUW010000005">
    <property type="protein sequence ID" value="KAK9927427.1"/>
    <property type="molecule type" value="Genomic_DNA"/>
</dbReference>
<comment type="caution">
    <text evidence="4">The sequence shown here is derived from an EMBL/GenBank/DDBJ whole genome shotgun (WGS) entry which is preliminary data.</text>
</comment>
<dbReference type="InterPro" id="IPR029047">
    <property type="entry name" value="HSP70_peptide-bd_sf"/>
</dbReference>
<keyword evidence="3" id="KW-0067">ATP-binding</keyword>
<comment type="similarity">
    <text evidence="1">Belongs to the heat shock protein 70 family.</text>
</comment>
<dbReference type="Pfam" id="PF00012">
    <property type="entry name" value="HSP70"/>
    <property type="match status" value="1"/>
</dbReference>
<dbReference type="SUPFAM" id="SSF100920">
    <property type="entry name" value="Heat shock protein 70kD (HSP70), peptide-binding domain"/>
    <property type="match status" value="1"/>
</dbReference>
<dbReference type="InterPro" id="IPR013126">
    <property type="entry name" value="Hsp_70_fam"/>
</dbReference>
<dbReference type="PANTHER" id="PTHR19375">
    <property type="entry name" value="HEAT SHOCK PROTEIN 70KDA"/>
    <property type="match status" value="1"/>
</dbReference>
<dbReference type="Gene3D" id="1.20.1270.10">
    <property type="match status" value="1"/>
</dbReference>
<organism evidence="4 5">
    <name type="scientific">Rubus argutus</name>
    <name type="common">Southern blackberry</name>
    <dbReference type="NCBI Taxonomy" id="59490"/>
    <lineage>
        <taxon>Eukaryota</taxon>
        <taxon>Viridiplantae</taxon>
        <taxon>Streptophyta</taxon>
        <taxon>Embryophyta</taxon>
        <taxon>Tracheophyta</taxon>
        <taxon>Spermatophyta</taxon>
        <taxon>Magnoliopsida</taxon>
        <taxon>eudicotyledons</taxon>
        <taxon>Gunneridae</taxon>
        <taxon>Pentapetalae</taxon>
        <taxon>rosids</taxon>
        <taxon>fabids</taxon>
        <taxon>Rosales</taxon>
        <taxon>Rosaceae</taxon>
        <taxon>Rosoideae</taxon>
        <taxon>Rosoideae incertae sedis</taxon>
        <taxon>Rubus</taxon>
    </lineage>
</organism>
<evidence type="ECO:0000313" key="4">
    <source>
        <dbReference type="EMBL" id="KAK9927427.1"/>
    </source>
</evidence>
<dbReference type="GO" id="GO:0005524">
    <property type="term" value="F:ATP binding"/>
    <property type="evidence" value="ECO:0007669"/>
    <property type="project" value="UniProtKB-KW"/>
</dbReference>
<name>A0AAW1WS19_RUBAR</name>
<dbReference type="Proteomes" id="UP001457282">
    <property type="component" value="Unassembled WGS sequence"/>
</dbReference>
<dbReference type="GO" id="GO:0140662">
    <property type="term" value="F:ATP-dependent protein folding chaperone"/>
    <property type="evidence" value="ECO:0007669"/>
    <property type="project" value="InterPro"/>
</dbReference>
<gene>
    <name evidence="4" type="ORF">M0R45_024610</name>
</gene>
<protein>
    <recommendedName>
        <fullName evidence="6">Heat shock protein 70</fullName>
    </recommendedName>
</protein>
<reference evidence="4 5" key="1">
    <citation type="journal article" date="2023" name="G3 (Bethesda)">
        <title>A chromosome-length genome assembly and annotation of blackberry (Rubus argutus, cv. 'Hillquist').</title>
        <authorList>
            <person name="Bruna T."/>
            <person name="Aryal R."/>
            <person name="Dudchenko O."/>
            <person name="Sargent D.J."/>
            <person name="Mead D."/>
            <person name="Buti M."/>
            <person name="Cavallini A."/>
            <person name="Hytonen T."/>
            <person name="Andres J."/>
            <person name="Pham M."/>
            <person name="Weisz D."/>
            <person name="Mascagni F."/>
            <person name="Usai G."/>
            <person name="Natali L."/>
            <person name="Bassil N."/>
            <person name="Fernandez G.E."/>
            <person name="Lomsadze A."/>
            <person name="Armour M."/>
            <person name="Olukolu B."/>
            <person name="Poorten T."/>
            <person name="Britton C."/>
            <person name="Davik J."/>
            <person name="Ashrafi H."/>
            <person name="Aiden E.L."/>
            <person name="Borodovsky M."/>
            <person name="Worthington M."/>
        </authorList>
    </citation>
    <scope>NUCLEOTIDE SEQUENCE [LARGE SCALE GENOMIC DNA]</scope>
    <source>
        <strain evidence="4">PI 553951</strain>
    </source>
</reference>
<evidence type="ECO:0000256" key="2">
    <source>
        <dbReference type="ARBA" id="ARBA00022741"/>
    </source>
</evidence>
<keyword evidence="2" id="KW-0547">Nucleotide-binding</keyword>
<dbReference type="FunFam" id="2.60.34.10:FF:000012">
    <property type="entry name" value="Heat shock 70 kDa protein"/>
    <property type="match status" value="1"/>
</dbReference>
<dbReference type="SUPFAM" id="SSF100934">
    <property type="entry name" value="Heat shock protein 70kD (HSP70), C-terminal subdomain"/>
    <property type="match status" value="1"/>
</dbReference>
<keyword evidence="5" id="KW-1185">Reference proteome</keyword>
<sequence length="217" mass="24981">MDVTPLSLGIKNVHGLMDVFIPTNTTIPAKKEIIYTTCHNGQTYLRISVYEGERTMAKENRLLGTFNLSGIRPAARRVPDINICFEIDSIGILVVAAEEKQTGNKSKMIITNNNKDRLSKEEIEKMIKEAEYYKLEGEEFKKNAEAKIALEYDMRHAISNHSKINAEDKKKIADAVGKVIHWLEYENQLTRREEVENKMKKARKPLQYYICQDVTRC</sequence>
<evidence type="ECO:0000313" key="5">
    <source>
        <dbReference type="Proteomes" id="UP001457282"/>
    </source>
</evidence>
<evidence type="ECO:0000256" key="3">
    <source>
        <dbReference type="ARBA" id="ARBA00022840"/>
    </source>
</evidence>
<evidence type="ECO:0008006" key="6">
    <source>
        <dbReference type="Google" id="ProtNLM"/>
    </source>
</evidence>
<dbReference type="Gene3D" id="2.60.34.10">
    <property type="entry name" value="Substrate Binding Domain Of DNAk, Chain A, domain 1"/>
    <property type="match status" value="1"/>
</dbReference>
<dbReference type="InterPro" id="IPR029048">
    <property type="entry name" value="HSP70_C_sf"/>
</dbReference>
<accession>A0AAW1WS19</accession>
<evidence type="ECO:0000256" key="1">
    <source>
        <dbReference type="ARBA" id="ARBA00007381"/>
    </source>
</evidence>
<proteinExistence type="inferred from homology"/>
<dbReference type="AlphaFoldDB" id="A0AAW1WS19"/>